<dbReference type="CDD" id="cd15489">
    <property type="entry name" value="PHD_SF"/>
    <property type="match status" value="1"/>
</dbReference>
<feature type="compositionally biased region" description="Low complexity" evidence="1">
    <location>
        <begin position="177"/>
        <end position="200"/>
    </location>
</feature>
<dbReference type="PROSITE" id="PS50076">
    <property type="entry name" value="DNAJ_2"/>
    <property type="match status" value="1"/>
</dbReference>
<organism evidence="3 4">
    <name type="scientific">Linum trigynum</name>
    <dbReference type="NCBI Taxonomy" id="586398"/>
    <lineage>
        <taxon>Eukaryota</taxon>
        <taxon>Viridiplantae</taxon>
        <taxon>Streptophyta</taxon>
        <taxon>Embryophyta</taxon>
        <taxon>Tracheophyta</taxon>
        <taxon>Spermatophyta</taxon>
        <taxon>Magnoliopsida</taxon>
        <taxon>eudicotyledons</taxon>
        <taxon>Gunneridae</taxon>
        <taxon>Pentapetalae</taxon>
        <taxon>rosids</taxon>
        <taxon>fabids</taxon>
        <taxon>Malpighiales</taxon>
        <taxon>Linaceae</taxon>
        <taxon>Linum</taxon>
    </lineage>
</organism>
<dbReference type="AlphaFoldDB" id="A0AAV2DE73"/>
<dbReference type="Pfam" id="PF00226">
    <property type="entry name" value="DnaJ"/>
    <property type="match status" value="1"/>
</dbReference>
<feature type="domain" description="J" evidence="2">
    <location>
        <begin position="75"/>
        <end position="142"/>
    </location>
</feature>
<dbReference type="Pfam" id="PF23551">
    <property type="entry name" value="Zn_ribbon_20"/>
    <property type="match status" value="1"/>
</dbReference>
<dbReference type="EMBL" id="OZ034815">
    <property type="protein sequence ID" value="CAL1372203.1"/>
    <property type="molecule type" value="Genomic_DNA"/>
</dbReference>
<evidence type="ECO:0000313" key="3">
    <source>
        <dbReference type="EMBL" id="CAL1372203.1"/>
    </source>
</evidence>
<proteinExistence type="predicted"/>
<dbReference type="Proteomes" id="UP001497516">
    <property type="component" value="Chromosome 2"/>
</dbReference>
<sequence length="371" mass="40406">MNDTPNGGAPDRAEAERLLGVAEKLLQSRDFTGSKDFAVLAQETDPLLDGSDQILAIADVLLSSDKKISDNHHHDWYSILQLDPSAGTDDFDLIKKQYRRLALLLHPDKNKFPFADQAFKLVADAWAVLSDSSKKSPFDRDFFSLYTKVDLSSAGNKMPVRRSQRSASKNNYPGDGSNNNSAPTAVNSNSNSSSGDMNHSSSRRSSRVASFWTLCPYCYIMYEYPRVYEDCCLRCQKCERAFHAALIHSLPPMVPGKESYYCSWGVFPLGFMLGNGDKSSASDAAAASGSAFVNWMPPMFGGGGQQQQQQFSDRNGVPPPPPPAAATTFPVVTPAVPQSTVPPSLPVQGSSSGVAPRKRGRPRKYPLPGQT</sequence>
<dbReference type="SMART" id="SM00271">
    <property type="entry name" value="DnaJ"/>
    <property type="match status" value="1"/>
</dbReference>
<accession>A0AAV2DE73</accession>
<evidence type="ECO:0000256" key="1">
    <source>
        <dbReference type="SAM" id="MobiDB-lite"/>
    </source>
</evidence>
<evidence type="ECO:0000259" key="2">
    <source>
        <dbReference type="PROSITE" id="PS50076"/>
    </source>
</evidence>
<dbReference type="SUPFAM" id="SSF46565">
    <property type="entry name" value="Chaperone J-domain"/>
    <property type="match status" value="1"/>
</dbReference>
<feature type="compositionally biased region" description="Polar residues" evidence="1">
    <location>
        <begin position="338"/>
        <end position="353"/>
    </location>
</feature>
<dbReference type="InterPro" id="IPR056988">
    <property type="entry name" value="Zn_ribbon_pln"/>
</dbReference>
<evidence type="ECO:0000313" key="4">
    <source>
        <dbReference type="Proteomes" id="UP001497516"/>
    </source>
</evidence>
<protein>
    <recommendedName>
        <fullName evidence="2">J domain-containing protein</fullName>
    </recommendedName>
</protein>
<dbReference type="PRINTS" id="PR00625">
    <property type="entry name" value="JDOMAIN"/>
</dbReference>
<dbReference type="Gene3D" id="1.10.287.110">
    <property type="entry name" value="DnaJ domain"/>
    <property type="match status" value="1"/>
</dbReference>
<feature type="compositionally biased region" description="Low complexity" evidence="1">
    <location>
        <begin position="325"/>
        <end position="337"/>
    </location>
</feature>
<feature type="region of interest" description="Disordered" evidence="1">
    <location>
        <begin position="302"/>
        <end position="371"/>
    </location>
</feature>
<dbReference type="InterPro" id="IPR036869">
    <property type="entry name" value="J_dom_sf"/>
</dbReference>
<name>A0AAV2DE73_9ROSI</name>
<dbReference type="InterPro" id="IPR053052">
    <property type="entry name" value="Imprinting_Balance_Reg"/>
</dbReference>
<dbReference type="PANTHER" id="PTHR45496:SF1">
    <property type="entry name" value="CHAPERONE DNAJ-DOMAIN SUPERFAMILY PROTEIN"/>
    <property type="match status" value="1"/>
</dbReference>
<reference evidence="3 4" key="1">
    <citation type="submission" date="2024-04" db="EMBL/GenBank/DDBJ databases">
        <authorList>
            <person name="Fracassetti M."/>
        </authorList>
    </citation>
    <scope>NUCLEOTIDE SEQUENCE [LARGE SCALE GENOMIC DNA]</scope>
</reference>
<dbReference type="PANTHER" id="PTHR45496">
    <property type="entry name" value="CHAPERONE DNAJ-DOMAIN SUPERFAMILY PROTEIN"/>
    <property type="match status" value="1"/>
</dbReference>
<keyword evidence="4" id="KW-1185">Reference proteome</keyword>
<dbReference type="InterPro" id="IPR001623">
    <property type="entry name" value="DnaJ_domain"/>
</dbReference>
<dbReference type="CDD" id="cd06257">
    <property type="entry name" value="DnaJ"/>
    <property type="match status" value="1"/>
</dbReference>
<gene>
    <name evidence="3" type="ORF">LTRI10_LOCUS14225</name>
</gene>
<feature type="region of interest" description="Disordered" evidence="1">
    <location>
        <begin position="156"/>
        <end position="202"/>
    </location>
</feature>